<evidence type="ECO:0000313" key="1">
    <source>
        <dbReference type="EMBL" id="VEL33951.1"/>
    </source>
</evidence>
<organism evidence="1 2">
    <name type="scientific">Protopolystoma xenopodis</name>
    <dbReference type="NCBI Taxonomy" id="117903"/>
    <lineage>
        <taxon>Eukaryota</taxon>
        <taxon>Metazoa</taxon>
        <taxon>Spiralia</taxon>
        <taxon>Lophotrochozoa</taxon>
        <taxon>Platyhelminthes</taxon>
        <taxon>Monogenea</taxon>
        <taxon>Polyopisthocotylea</taxon>
        <taxon>Polystomatidea</taxon>
        <taxon>Polystomatidae</taxon>
        <taxon>Protopolystoma</taxon>
    </lineage>
</organism>
<dbReference type="AlphaFoldDB" id="A0A448XDE9"/>
<dbReference type="OrthoDB" id="10254377at2759"/>
<dbReference type="EMBL" id="CAAALY010246703">
    <property type="protein sequence ID" value="VEL33951.1"/>
    <property type="molecule type" value="Genomic_DNA"/>
</dbReference>
<gene>
    <name evidence="1" type="ORF">PXEA_LOCUS27391</name>
</gene>
<sequence length="37" mass="4314">MSGLLWKRSSDTGKWQQSIVIVDFPMYNKNIRQSGQN</sequence>
<keyword evidence="2" id="KW-1185">Reference proteome</keyword>
<reference evidence="1" key="1">
    <citation type="submission" date="2018-11" db="EMBL/GenBank/DDBJ databases">
        <authorList>
            <consortium name="Pathogen Informatics"/>
        </authorList>
    </citation>
    <scope>NUCLEOTIDE SEQUENCE</scope>
</reference>
<dbReference type="Proteomes" id="UP000784294">
    <property type="component" value="Unassembled WGS sequence"/>
</dbReference>
<proteinExistence type="predicted"/>
<comment type="caution">
    <text evidence="1">The sequence shown here is derived from an EMBL/GenBank/DDBJ whole genome shotgun (WGS) entry which is preliminary data.</text>
</comment>
<accession>A0A448XDE9</accession>
<protein>
    <submittedName>
        <fullName evidence="1">Uncharacterized protein</fullName>
    </submittedName>
</protein>
<name>A0A448XDE9_9PLAT</name>
<evidence type="ECO:0000313" key="2">
    <source>
        <dbReference type="Proteomes" id="UP000784294"/>
    </source>
</evidence>